<reference evidence="1 2" key="1">
    <citation type="submission" date="2018-03" db="EMBL/GenBank/DDBJ databases">
        <authorList>
            <person name="Keele B.F."/>
        </authorList>
    </citation>
    <scope>NUCLEOTIDE SEQUENCE [LARGE SCALE GENOMIC DNA]</scope>
    <source>
        <strain evidence="1 2">CECT 8504</strain>
    </source>
</reference>
<organism evidence="1 2">
    <name type="scientific">Palleronia abyssalis</name>
    <dbReference type="NCBI Taxonomy" id="1501240"/>
    <lineage>
        <taxon>Bacteria</taxon>
        <taxon>Pseudomonadati</taxon>
        <taxon>Pseudomonadota</taxon>
        <taxon>Alphaproteobacteria</taxon>
        <taxon>Rhodobacterales</taxon>
        <taxon>Roseobacteraceae</taxon>
        <taxon>Palleronia</taxon>
    </lineage>
</organism>
<protein>
    <submittedName>
        <fullName evidence="1">Uncharacterized protein</fullName>
    </submittedName>
</protein>
<evidence type="ECO:0000313" key="1">
    <source>
        <dbReference type="EMBL" id="SPJ23968.1"/>
    </source>
</evidence>
<dbReference type="RefSeq" id="WP_108893822.1">
    <property type="nucleotide sequence ID" value="NZ_ONZF01000003.1"/>
</dbReference>
<dbReference type="AlphaFoldDB" id="A0A2R8BUY2"/>
<gene>
    <name evidence="1" type="ORF">PAA8504_01789</name>
</gene>
<dbReference type="Proteomes" id="UP000244912">
    <property type="component" value="Unassembled WGS sequence"/>
</dbReference>
<accession>A0A2R8BUY2</accession>
<keyword evidence="2" id="KW-1185">Reference proteome</keyword>
<proteinExistence type="predicted"/>
<dbReference type="EMBL" id="ONZF01000003">
    <property type="protein sequence ID" value="SPJ23968.1"/>
    <property type="molecule type" value="Genomic_DNA"/>
</dbReference>
<evidence type="ECO:0000313" key="2">
    <source>
        <dbReference type="Proteomes" id="UP000244912"/>
    </source>
</evidence>
<sequence length="174" mass="18140">MLSDPHLFGSALYVLFAGMFAFLDFSPSEPGPADDDSIPSGRHADLSSLALGGADAGTDPLGAAEDGVPHMDLSSWYDMLHSEDLALPMLGAEAEGNATNAQELGLYDTELEVTDFEEGMDTLVIEFPAENDPGSLSVKEGDNGISAVVLGGVVVAMVRSDRPVNLDSIVLKGV</sequence>
<name>A0A2R8BUY2_9RHOB</name>